<gene>
    <name evidence="3" type="ORF">ILUMI_16516</name>
</gene>
<dbReference type="EMBL" id="VTPC01064090">
    <property type="protein sequence ID" value="KAF2889657.1"/>
    <property type="molecule type" value="Genomic_DNA"/>
</dbReference>
<accession>A0A8K0CST2</accession>
<evidence type="ECO:0000313" key="4">
    <source>
        <dbReference type="Proteomes" id="UP000801492"/>
    </source>
</evidence>
<proteinExistence type="predicted"/>
<dbReference type="GO" id="GO:0003824">
    <property type="term" value="F:catalytic activity"/>
    <property type="evidence" value="ECO:0007669"/>
    <property type="project" value="InterPro"/>
</dbReference>
<dbReference type="Proteomes" id="UP000801492">
    <property type="component" value="Unassembled WGS sequence"/>
</dbReference>
<dbReference type="OrthoDB" id="7701049at2759"/>
<evidence type="ECO:0000259" key="2">
    <source>
        <dbReference type="Pfam" id="PF14529"/>
    </source>
</evidence>
<sequence length="459" mass="52531">MSRPHHSINAKNIDNTNNHQPLLPFTMSTCEPQVNERYLTASPSTLTKETSAGPRTVSYLWRIPTSASLAKSILIKRLKERDLTAYPILYPYSICNDDQNSVFIEINRLIKRQYYGMDKIYLNVKGKKRLCNYLMELTESFNNFNSEESGNFLNYINKSNLITIQTIRESQRNESNLYPNLPRSDEKTSNYFSYCNSKNLCNGEINFSNTGSVYSANEEDRNKDNLNAEVPQSKTAKDVMTLYYQNERGLRTKTNELYDSLLECGFDVLTFTETGLNDSFYKTRGGGVLVAVSSEFESSLVHSINCNGIEAVWVLVKVRNKKFIISTVYIPPKSRIESYNYYFDAFECLETLLVGTELIIAGDFNLPQIKHQNYKFSQDCKITKTLSNIMNLYYLKSINNVVNQVDNTLDLIITNTDCTILEDPLPLTKVDKYHPPLNIVINLPKLKTKKGSNIKDIVV</sequence>
<feature type="domain" description="Endonuclease/exonuclease/phosphatase" evidence="2">
    <location>
        <begin position="324"/>
        <end position="421"/>
    </location>
</feature>
<feature type="region of interest" description="Disordered" evidence="1">
    <location>
        <begin position="1"/>
        <end position="20"/>
    </location>
</feature>
<evidence type="ECO:0000313" key="3">
    <source>
        <dbReference type="EMBL" id="KAF2889657.1"/>
    </source>
</evidence>
<dbReference type="SUPFAM" id="SSF56219">
    <property type="entry name" value="DNase I-like"/>
    <property type="match status" value="1"/>
</dbReference>
<protein>
    <recommendedName>
        <fullName evidence="2">Endonuclease/exonuclease/phosphatase domain-containing protein</fullName>
    </recommendedName>
</protein>
<feature type="non-terminal residue" evidence="3">
    <location>
        <position position="459"/>
    </location>
</feature>
<dbReference type="InterPro" id="IPR005135">
    <property type="entry name" value="Endo/exonuclease/phosphatase"/>
</dbReference>
<name>A0A8K0CST2_IGNLU</name>
<dbReference type="Gene3D" id="3.60.10.10">
    <property type="entry name" value="Endonuclease/exonuclease/phosphatase"/>
    <property type="match status" value="1"/>
</dbReference>
<comment type="caution">
    <text evidence="3">The sequence shown here is derived from an EMBL/GenBank/DDBJ whole genome shotgun (WGS) entry which is preliminary data.</text>
</comment>
<organism evidence="3 4">
    <name type="scientific">Ignelater luminosus</name>
    <name type="common">Cucubano</name>
    <name type="synonym">Pyrophorus luminosus</name>
    <dbReference type="NCBI Taxonomy" id="2038154"/>
    <lineage>
        <taxon>Eukaryota</taxon>
        <taxon>Metazoa</taxon>
        <taxon>Ecdysozoa</taxon>
        <taxon>Arthropoda</taxon>
        <taxon>Hexapoda</taxon>
        <taxon>Insecta</taxon>
        <taxon>Pterygota</taxon>
        <taxon>Neoptera</taxon>
        <taxon>Endopterygota</taxon>
        <taxon>Coleoptera</taxon>
        <taxon>Polyphaga</taxon>
        <taxon>Elateriformia</taxon>
        <taxon>Elateroidea</taxon>
        <taxon>Elateridae</taxon>
        <taxon>Agrypninae</taxon>
        <taxon>Pyrophorini</taxon>
        <taxon>Ignelater</taxon>
    </lineage>
</organism>
<dbReference type="Pfam" id="PF14529">
    <property type="entry name" value="Exo_endo_phos_2"/>
    <property type="match status" value="1"/>
</dbReference>
<evidence type="ECO:0000256" key="1">
    <source>
        <dbReference type="SAM" id="MobiDB-lite"/>
    </source>
</evidence>
<keyword evidence="4" id="KW-1185">Reference proteome</keyword>
<dbReference type="InterPro" id="IPR036691">
    <property type="entry name" value="Endo/exonu/phosph_ase_sf"/>
</dbReference>
<feature type="compositionally biased region" description="Polar residues" evidence="1">
    <location>
        <begin position="9"/>
        <end position="20"/>
    </location>
</feature>
<reference evidence="3" key="1">
    <citation type="submission" date="2019-08" db="EMBL/GenBank/DDBJ databases">
        <title>The genome of the North American firefly Photinus pyralis.</title>
        <authorList>
            <consortium name="Photinus pyralis genome working group"/>
            <person name="Fallon T.R."/>
            <person name="Sander Lower S.E."/>
            <person name="Weng J.-K."/>
        </authorList>
    </citation>
    <scope>NUCLEOTIDE SEQUENCE</scope>
    <source>
        <strain evidence="3">TRF0915ILg1</strain>
        <tissue evidence="3">Whole body</tissue>
    </source>
</reference>
<dbReference type="AlphaFoldDB" id="A0A8K0CST2"/>